<dbReference type="eggNOG" id="COG2078">
    <property type="taxonomic scope" value="Bacteria"/>
</dbReference>
<protein>
    <recommendedName>
        <fullName evidence="1">AMMECR1 domain-containing protein</fullName>
    </recommendedName>
</protein>
<dbReference type="RefSeq" id="WP_020580783.1">
    <property type="nucleotide sequence ID" value="NZ_JOJP01000001.1"/>
</dbReference>
<comment type="caution">
    <text evidence="2">The sequence shown here is derived from an EMBL/GenBank/DDBJ whole genome shotgun (WGS) entry which is preliminary data.</text>
</comment>
<evidence type="ECO:0000313" key="3">
    <source>
        <dbReference type="Proteomes" id="UP000027997"/>
    </source>
</evidence>
<dbReference type="Pfam" id="PF01871">
    <property type="entry name" value="AMMECR1"/>
    <property type="match status" value="1"/>
</dbReference>
<dbReference type="PROSITE" id="PS51112">
    <property type="entry name" value="AMMECR1"/>
    <property type="match status" value="1"/>
</dbReference>
<dbReference type="AlphaFoldDB" id="A0A081K8Z7"/>
<dbReference type="NCBIfam" id="TIGR00296">
    <property type="entry name" value="TIGR00296 family protein"/>
    <property type="match status" value="1"/>
</dbReference>
<dbReference type="Gene3D" id="3.30.700.20">
    <property type="entry name" value="Hypothetical protein ph0010, domain 1"/>
    <property type="match status" value="1"/>
</dbReference>
<feature type="domain" description="AMMECR1" evidence="1">
    <location>
        <begin position="8"/>
        <end position="193"/>
    </location>
</feature>
<dbReference type="PANTHER" id="PTHR13016:SF0">
    <property type="entry name" value="AMME SYNDROME CANDIDATE GENE 1 PROTEIN"/>
    <property type="match status" value="1"/>
</dbReference>
<dbReference type="Proteomes" id="UP000027997">
    <property type="component" value="Unassembled WGS sequence"/>
</dbReference>
<dbReference type="InterPro" id="IPR023473">
    <property type="entry name" value="AMMECR1"/>
</dbReference>
<gene>
    <name evidence="2" type="ORF">GV64_07600</name>
</gene>
<dbReference type="Gene3D" id="3.30.1490.150">
    <property type="entry name" value="Hypothetical protein ph0010, domain 2"/>
    <property type="match status" value="1"/>
</dbReference>
<dbReference type="EMBL" id="JOJP01000001">
    <property type="protein sequence ID" value="KEI70623.1"/>
    <property type="molecule type" value="Genomic_DNA"/>
</dbReference>
<dbReference type="PANTHER" id="PTHR13016">
    <property type="entry name" value="AMMECR1 HOMOLOG"/>
    <property type="match status" value="1"/>
</dbReference>
<dbReference type="NCBIfam" id="TIGR04335">
    <property type="entry name" value="AmmeMemoSam_A"/>
    <property type="match status" value="1"/>
</dbReference>
<dbReference type="PROSITE" id="PS50007">
    <property type="entry name" value="PIPLC_X_DOMAIN"/>
    <property type="match status" value="1"/>
</dbReference>
<dbReference type="InterPro" id="IPR027485">
    <property type="entry name" value="AMMECR1_N"/>
</dbReference>
<evidence type="ECO:0000313" key="2">
    <source>
        <dbReference type="EMBL" id="KEI70623.1"/>
    </source>
</evidence>
<dbReference type="InterPro" id="IPR027623">
    <property type="entry name" value="AmmeMemoSam_A"/>
</dbReference>
<reference evidence="2 3" key="1">
    <citation type="submission" date="2014-06" db="EMBL/GenBank/DDBJ databases">
        <title>Whole Genome Sequences of Three Symbiotic Endozoicomonas Bacteria.</title>
        <authorList>
            <person name="Neave M.J."/>
            <person name="Apprill A."/>
            <person name="Voolstra C.R."/>
        </authorList>
    </citation>
    <scope>NUCLEOTIDE SEQUENCE [LARGE SCALE GENOMIC DNA]</scope>
    <source>
        <strain evidence="2 3">DSM 22380</strain>
    </source>
</reference>
<name>A0A081K8Z7_9GAMM</name>
<accession>A0A081K8Z7</accession>
<evidence type="ECO:0000259" key="1">
    <source>
        <dbReference type="PROSITE" id="PS51112"/>
    </source>
</evidence>
<dbReference type="STRING" id="305900.GV64_07600"/>
<proteinExistence type="predicted"/>
<keyword evidence="3" id="KW-1185">Reference proteome</keyword>
<dbReference type="InterPro" id="IPR036071">
    <property type="entry name" value="AMMECR1_dom_sf"/>
</dbReference>
<sequence length="193" mass="22229">MQIEPTENQKRELLRLARKTISEGCTRGLPPEQIQEKEDQPDFFLQKAASFVTLQKRGVLRGCIGSTQAHRALLDDVIHNAFASAFRDPRFPPVTENELTEIKVEISILTPQQQMEISDERDLLKKLRPGIDGLLIRNPQYSATFLPQVWKQLPNPRQFLAHLKNKAGMAPGSWPEDMECFRYQCVKFEERRG</sequence>
<organism evidence="2 3">
    <name type="scientific">Endozoicomonas elysicola</name>
    <dbReference type="NCBI Taxonomy" id="305900"/>
    <lineage>
        <taxon>Bacteria</taxon>
        <taxon>Pseudomonadati</taxon>
        <taxon>Pseudomonadota</taxon>
        <taxon>Gammaproteobacteria</taxon>
        <taxon>Oceanospirillales</taxon>
        <taxon>Endozoicomonadaceae</taxon>
        <taxon>Endozoicomonas</taxon>
    </lineage>
</organism>
<dbReference type="SUPFAM" id="SSF143447">
    <property type="entry name" value="AMMECR1-like"/>
    <property type="match status" value="1"/>
</dbReference>
<dbReference type="InterPro" id="IPR002733">
    <property type="entry name" value="AMMECR1_domain"/>
</dbReference>